<evidence type="ECO:0000313" key="2">
    <source>
        <dbReference type="EMBL" id="RNA12608.1"/>
    </source>
</evidence>
<dbReference type="Proteomes" id="UP000276133">
    <property type="component" value="Unassembled WGS sequence"/>
</dbReference>
<evidence type="ECO:0000313" key="3">
    <source>
        <dbReference type="Proteomes" id="UP000276133"/>
    </source>
</evidence>
<evidence type="ECO:0000256" key="1">
    <source>
        <dbReference type="SAM" id="MobiDB-lite"/>
    </source>
</evidence>
<gene>
    <name evidence="2" type="ORF">BpHYR1_009096</name>
</gene>
<protein>
    <submittedName>
        <fullName evidence="2">Uncharacterized protein</fullName>
    </submittedName>
</protein>
<accession>A0A3M7QNT0</accession>
<dbReference type="AlphaFoldDB" id="A0A3M7QNT0"/>
<organism evidence="2 3">
    <name type="scientific">Brachionus plicatilis</name>
    <name type="common">Marine rotifer</name>
    <name type="synonym">Brachionus muelleri</name>
    <dbReference type="NCBI Taxonomy" id="10195"/>
    <lineage>
        <taxon>Eukaryota</taxon>
        <taxon>Metazoa</taxon>
        <taxon>Spiralia</taxon>
        <taxon>Gnathifera</taxon>
        <taxon>Rotifera</taxon>
        <taxon>Eurotatoria</taxon>
        <taxon>Monogononta</taxon>
        <taxon>Pseudotrocha</taxon>
        <taxon>Ploima</taxon>
        <taxon>Brachionidae</taxon>
        <taxon>Brachionus</taxon>
    </lineage>
</organism>
<dbReference type="EMBL" id="REGN01005653">
    <property type="protein sequence ID" value="RNA12608.1"/>
    <property type="molecule type" value="Genomic_DNA"/>
</dbReference>
<feature type="region of interest" description="Disordered" evidence="1">
    <location>
        <begin position="1"/>
        <end position="21"/>
    </location>
</feature>
<comment type="caution">
    <text evidence="2">The sequence shown here is derived from an EMBL/GenBank/DDBJ whole genome shotgun (WGS) entry which is preliminary data.</text>
</comment>
<name>A0A3M7QNT0_BRAPC</name>
<keyword evidence="3" id="KW-1185">Reference proteome</keyword>
<proteinExistence type="predicted"/>
<feature type="compositionally biased region" description="Polar residues" evidence="1">
    <location>
        <begin position="10"/>
        <end position="21"/>
    </location>
</feature>
<reference evidence="2 3" key="1">
    <citation type="journal article" date="2018" name="Sci. Rep.">
        <title>Genomic signatures of local adaptation to the degree of environmental predictability in rotifers.</title>
        <authorList>
            <person name="Franch-Gras L."/>
            <person name="Hahn C."/>
            <person name="Garcia-Roger E.M."/>
            <person name="Carmona M.J."/>
            <person name="Serra M."/>
            <person name="Gomez A."/>
        </authorList>
    </citation>
    <scope>NUCLEOTIDE SEQUENCE [LARGE SCALE GENOMIC DNA]</scope>
    <source>
        <strain evidence="2">HYR1</strain>
    </source>
</reference>
<sequence>MDAPTAAAFSGSTLYSTGVSVPTPASISDSIWCLRFLSSIMSGVSSPTDVTEDDIPLGVIKPSPGVFMPASSTSWSISCPG</sequence>